<dbReference type="EMBL" id="AZHX01000444">
    <property type="protein sequence ID" value="ETX07477.1"/>
    <property type="molecule type" value="Genomic_DNA"/>
</dbReference>
<reference evidence="13 14" key="1">
    <citation type="journal article" date="2014" name="Nature">
        <title>An environmental bacterial taxon with a large and distinct metabolic repertoire.</title>
        <authorList>
            <person name="Wilson M.C."/>
            <person name="Mori T."/>
            <person name="Ruckert C."/>
            <person name="Uria A.R."/>
            <person name="Helf M.J."/>
            <person name="Takada K."/>
            <person name="Gernert C."/>
            <person name="Steffens U.A."/>
            <person name="Heycke N."/>
            <person name="Schmitt S."/>
            <person name="Rinke C."/>
            <person name="Helfrich E.J."/>
            <person name="Brachmann A.O."/>
            <person name="Gurgui C."/>
            <person name="Wakimoto T."/>
            <person name="Kracht M."/>
            <person name="Crusemann M."/>
            <person name="Hentschel U."/>
            <person name="Abe I."/>
            <person name="Matsunaga S."/>
            <person name="Kalinowski J."/>
            <person name="Takeyama H."/>
            <person name="Piel J."/>
        </authorList>
    </citation>
    <scope>NUCLEOTIDE SEQUENCE [LARGE SCALE GENOMIC DNA]</scope>
    <source>
        <strain evidence="14">TSY2</strain>
    </source>
</reference>
<evidence type="ECO:0000256" key="7">
    <source>
        <dbReference type="ARBA" id="ARBA00023012"/>
    </source>
</evidence>
<dbReference type="InterPro" id="IPR036890">
    <property type="entry name" value="HATPase_C_sf"/>
</dbReference>
<proteinExistence type="predicted"/>
<dbReference type="SUPFAM" id="SSF52172">
    <property type="entry name" value="CheY-like"/>
    <property type="match status" value="1"/>
</dbReference>
<dbReference type="PROSITE" id="PS50113">
    <property type="entry name" value="PAC"/>
    <property type="match status" value="1"/>
</dbReference>
<dbReference type="InterPro" id="IPR001789">
    <property type="entry name" value="Sig_transdc_resp-reg_receiver"/>
</dbReference>
<name>W4MCX6_9BACT</name>
<evidence type="ECO:0000259" key="12">
    <source>
        <dbReference type="PROSITE" id="PS50113"/>
    </source>
</evidence>
<dbReference type="PROSITE" id="PS50109">
    <property type="entry name" value="HIS_KIN"/>
    <property type="match status" value="1"/>
</dbReference>
<dbReference type="Pfam" id="PF02518">
    <property type="entry name" value="HATPase_c"/>
    <property type="match status" value="1"/>
</dbReference>
<evidence type="ECO:0000256" key="9">
    <source>
        <dbReference type="SAM" id="Coils"/>
    </source>
</evidence>
<dbReference type="SMART" id="SM00448">
    <property type="entry name" value="REC"/>
    <property type="match status" value="1"/>
</dbReference>
<keyword evidence="7" id="KW-0902">Two-component regulatory system</keyword>
<evidence type="ECO:0000256" key="1">
    <source>
        <dbReference type="ARBA" id="ARBA00000085"/>
    </source>
</evidence>
<dbReference type="EC" id="2.7.13.3" evidence="2"/>
<dbReference type="CDD" id="cd00156">
    <property type="entry name" value="REC"/>
    <property type="match status" value="1"/>
</dbReference>
<dbReference type="Pfam" id="PF00072">
    <property type="entry name" value="Response_reg"/>
    <property type="match status" value="1"/>
</dbReference>
<keyword evidence="4" id="KW-0547">Nucleotide-binding</keyword>
<evidence type="ECO:0000256" key="3">
    <source>
        <dbReference type="ARBA" id="ARBA00022679"/>
    </source>
</evidence>
<dbReference type="InterPro" id="IPR013656">
    <property type="entry name" value="PAS_4"/>
</dbReference>
<feature type="domain" description="PAC" evidence="12">
    <location>
        <begin position="308"/>
        <end position="363"/>
    </location>
</feature>
<dbReference type="InterPro" id="IPR003594">
    <property type="entry name" value="HATPase_dom"/>
</dbReference>
<dbReference type="PANTHER" id="PTHR43065:SF46">
    <property type="entry name" value="C4-DICARBOXYLATE TRANSPORT SENSOR PROTEIN DCTB"/>
    <property type="match status" value="1"/>
</dbReference>
<dbReference type="Gene3D" id="3.40.50.2300">
    <property type="match status" value="1"/>
</dbReference>
<dbReference type="InterPro" id="IPR004358">
    <property type="entry name" value="Sig_transdc_His_kin-like_C"/>
</dbReference>
<dbReference type="Gene3D" id="3.30.565.10">
    <property type="entry name" value="Histidine kinase-like ATPase, C-terminal domain"/>
    <property type="match status" value="1"/>
</dbReference>
<keyword evidence="14" id="KW-1185">Reference proteome</keyword>
<dbReference type="InterPro" id="IPR005467">
    <property type="entry name" value="His_kinase_dom"/>
</dbReference>
<dbReference type="PANTHER" id="PTHR43065">
    <property type="entry name" value="SENSOR HISTIDINE KINASE"/>
    <property type="match status" value="1"/>
</dbReference>
<dbReference type="HOGENOM" id="CLU_000445_114_72_7"/>
<dbReference type="Proteomes" id="UP000019140">
    <property type="component" value="Unassembled WGS sequence"/>
</dbReference>
<keyword evidence="5" id="KW-0418">Kinase</keyword>
<feature type="coiled-coil region" evidence="9">
    <location>
        <begin position="160"/>
        <end position="247"/>
    </location>
</feature>
<dbReference type="PRINTS" id="PR00344">
    <property type="entry name" value="BCTRLSENSOR"/>
</dbReference>
<keyword evidence="8" id="KW-0597">Phosphoprotein</keyword>
<evidence type="ECO:0000259" key="11">
    <source>
        <dbReference type="PROSITE" id="PS50110"/>
    </source>
</evidence>
<protein>
    <recommendedName>
        <fullName evidence="2">histidine kinase</fullName>
        <ecNumber evidence="2">2.7.13.3</ecNumber>
    </recommendedName>
</protein>
<dbReference type="InterPro" id="IPR000700">
    <property type="entry name" value="PAS-assoc_C"/>
</dbReference>
<comment type="catalytic activity">
    <reaction evidence="1">
        <text>ATP + protein L-histidine = ADP + protein N-phospho-L-histidine.</text>
        <dbReference type="EC" id="2.7.13.3"/>
    </reaction>
</comment>
<dbReference type="SMART" id="SM00387">
    <property type="entry name" value="HATPase_c"/>
    <property type="match status" value="1"/>
</dbReference>
<dbReference type="SUPFAM" id="SSF55785">
    <property type="entry name" value="PYP-like sensor domain (PAS domain)"/>
    <property type="match status" value="1"/>
</dbReference>
<dbReference type="Gene3D" id="1.10.287.130">
    <property type="match status" value="1"/>
</dbReference>
<evidence type="ECO:0000313" key="14">
    <source>
        <dbReference type="Proteomes" id="UP000019140"/>
    </source>
</evidence>
<sequence>MITIHSLVAVIPYEANDHLTDLNQTANTPMTHRCLNVLLVEDDPGDALLLQTLLTQTESVRFDLVYATRLAEGLESLSKTAFDIMLLDLSLPDSVGLETIDKVRTYTLDVPIIVLTGLDDEEIAMQAVQAGAQDYLAKGDLNENMLARAIRYAVERHRLQTELACAQRQEEENLKQANDELEMRVEARTAELQEANAHLQDEIAERIKAEREREALVNHLMAANQSLEELTEEVQQSHREIEQLIAEIPSILIGVEADNRISQWNAKAENALALSRAGVLGCTLSDSPMRWDTQTVLEGVRRCRELQRAIELDNVNFTRADRTNGFLRLTISPFQLSSADDLGVLILGQDITDRRLLESQLAQAQKLEAIGQLAAGIAHEINTPTQYVSDNTRFLQEAFHDLATLMNQYEAVCQAAQHDALTDAHLSAVEALATDIDAPYLRDEIPLAIQQSLEGLERVATIVRAMKDFSHPGGEEKVSTDLNKAIESTITVARNEWKYVADMVVDFDPDLPDVPCLIGDINQVILNIMVNAAHAIGDLVQAGNLSKGTITVKTRRVDDAVEIRIKDTGGGIPEAIQNKIFDPFFTTKEVGRGTGQGLAIAHGVVVEKHHGTISFETEIGRGSTFIIRLPLHPPVPEAT</sequence>
<accession>W4MCX6</accession>
<dbReference type="PROSITE" id="PS50110">
    <property type="entry name" value="RESPONSE_REGULATORY"/>
    <property type="match status" value="1"/>
</dbReference>
<keyword evidence="9" id="KW-0175">Coiled coil</keyword>
<dbReference type="InterPro" id="IPR035965">
    <property type="entry name" value="PAS-like_dom_sf"/>
</dbReference>
<evidence type="ECO:0000313" key="13">
    <source>
        <dbReference type="EMBL" id="ETX07477.1"/>
    </source>
</evidence>
<evidence type="ECO:0000256" key="6">
    <source>
        <dbReference type="ARBA" id="ARBA00022840"/>
    </source>
</evidence>
<dbReference type="Gene3D" id="3.30.450.20">
    <property type="entry name" value="PAS domain"/>
    <property type="match status" value="1"/>
</dbReference>
<evidence type="ECO:0000259" key="10">
    <source>
        <dbReference type="PROSITE" id="PS50109"/>
    </source>
</evidence>
<keyword evidence="3" id="KW-0808">Transferase</keyword>
<dbReference type="GO" id="GO:0004673">
    <property type="term" value="F:protein histidine kinase activity"/>
    <property type="evidence" value="ECO:0007669"/>
    <property type="project" value="UniProtKB-EC"/>
</dbReference>
<evidence type="ECO:0000256" key="2">
    <source>
        <dbReference type="ARBA" id="ARBA00012438"/>
    </source>
</evidence>
<feature type="modified residue" description="4-aspartylphosphate" evidence="8">
    <location>
        <position position="88"/>
    </location>
</feature>
<feature type="domain" description="Histidine kinase" evidence="10">
    <location>
        <begin position="376"/>
        <end position="633"/>
    </location>
</feature>
<dbReference type="InterPro" id="IPR011006">
    <property type="entry name" value="CheY-like_superfamily"/>
</dbReference>
<dbReference type="GO" id="GO:0005524">
    <property type="term" value="F:ATP binding"/>
    <property type="evidence" value="ECO:0007669"/>
    <property type="project" value="UniProtKB-KW"/>
</dbReference>
<evidence type="ECO:0000256" key="5">
    <source>
        <dbReference type="ARBA" id="ARBA00022777"/>
    </source>
</evidence>
<evidence type="ECO:0000256" key="4">
    <source>
        <dbReference type="ARBA" id="ARBA00022741"/>
    </source>
</evidence>
<comment type="caution">
    <text evidence="13">The sequence shown here is derived from an EMBL/GenBank/DDBJ whole genome shotgun (WGS) entry which is preliminary data.</text>
</comment>
<organism evidence="13 14">
    <name type="scientific">Candidatus Entotheonella gemina</name>
    <dbReference type="NCBI Taxonomy" id="1429439"/>
    <lineage>
        <taxon>Bacteria</taxon>
        <taxon>Pseudomonadati</taxon>
        <taxon>Nitrospinota/Tectimicrobiota group</taxon>
        <taxon>Candidatus Tectimicrobiota</taxon>
        <taxon>Candidatus Entotheonellia</taxon>
        <taxon>Candidatus Entotheonellales</taxon>
        <taxon>Candidatus Entotheonellaceae</taxon>
        <taxon>Candidatus Entotheonella</taxon>
    </lineage>
</organism>
<gene>
    <name evidence="13" type="ORF">ETSY2_10995</name>
</gene>
<dbReference type="PATRIC" id="fig|1429439.4.peg.1888"/>
<dbReference type="GO" id="GO:0000160">
    <property type="term" value="P:phosphorelay signal transduction system"/>
    <property type="evidence" value="ECO:0007669"/>
    <property type="project" value="UniProtKB-KW"/>
</dbReference>
<dbReference type="SUPFAM" id="SSF55874">
    <property type="entry name" value="ATPase domain of HSP90 chaperone/DNA topoisomerase II/histidine kinase"/>
    <property type="match status" value="1"/>
</dbReference>
<feature type="domain" description="Response regulatory" evidence="11">
    <location>
        <begin position="36"/>
        <end position="153"/>
    </location>
</feature>
<evidence type="ECO:0000256" key="8">
    <source>
        <dbReference type="PROSITE-ProRule" id="PRU00169"/>
    </source>
</evidence>
<dbReference type="AlphaFoldDB" id="W4MCX6"/>
<keyword evidence="6" id="KW-0067">ATP-binding</keyword>
<dbReference type="Pfam" id="PF08448">
    <property type="entry name" value="PAS_4"/>
    <property type="match status" value="1"/>
</dbReference>